<dbReference type="InterPro" id="IPR020550">
    <property type="entry name" value="Inositol_monophosphatase_CS"/>
</dbReference>
<keyword evidence="9" id="KW-1185">Reference proteome</keyword>
<evidence type="ECO:0000313" key="8">
    <source>
        <dbReference type="EMBL" id="KXZ17947.1"/>
    </source>
</evidence>
<feature type="binding site" evidence="7">
    <location>
        <position position="89"/>
    </location>
    <ligand>
        <name>Mg(2+)</name>
        <dbReference type="ChEBI" id="CHEBI:18420"/>
        <label>1</label>
        <note>catalytic</note>
    </ligand>
</feature>
<gene>
    <name evidence="8" type="ORF">AXI58_17330</name>
</gene>
<dbReference type="OrthoDB" id="9772456at2"/>
<dbReference type="PROSITE" id="PS00629">
    <property type="entry name" value="IMP_1"/>
    <property type="match status" value="1"/>
</dbReference>
<comment type="catalytic activity">
    <reaction evidence="1">
        <text>a myo-inositol phosphate + H2O = myo-inositol + phosphate</text>
        <dbReference type="Rhea" id="RHEA:24056"/>
        <dbReference type="ChEBI" id="CHEBI:15377"/>
        <dbReference type="ChEBI" id="CHEBI:17268"/>
        <dbReference type="ChEBI" id="CHEBI:43474"/>
        <dbReference type="ChEBI" id="CHEBI:84139"/>
        <dbReference type="EC" id="3.1.3.25"/>
    </reaction>
</comment>
<dbReference type="Gene3D" id="3.30.540.10">
    <property type="entry name" value="Fructose-1,6-Bisphosphatase, subunit A, domain 1"/>
    <property type="match status" value="1"/>
</dbReference>
<evidence type="ECO:0000256" key="5">
    <source>
        <dbReference type="ARBA" id="ARBA00022801"/>
    </source>
</evidence>
<dbReference type="PANTHER" id="PTHR20854">
    <property type="entry name" value="INOSITOL MONOPHOSPHATASE"/>
    <property type="match status" value="1"/>
</dbReference>
<dbReference type="EC" id="3.1.3.25" evidence="3"/>
<dbReference type="GO" id="GO:0008934">
    <property type="term" value="F:inositol monophosphate 1-phosphatase activity"/>
    <property type="evidence" value="ECO:0007669"/>
    <property type="project" value="TreeGrafter"/>
</dbReference>
<protein>
    <recommendedName>
        <fullName evidence="3">inositol-phosphate phosphatase</fullName>
        <ecNumber evidence="3">3.1.3.25</ecNumber>
    </recommendedName>
</protein>
<name>A0A150F641_9BACI</name>
<dbReference type="InterPro" id="IPR020583">
    <property type="entry name" value="Inositol_monoP_metal-BS"/>
</dbReference>
<dbReference type="FunFam" id="3.30.540.10:FF:000003">
    <property type="entry name" value="Inositol-1-monophosphatase"/>
    <property type="match status" value="1"/>
</dbReference>
<dbReference type="Proteomes" id="UP000075430">
    <property type="component" value="Unassembled WGS sequence"/>
</dbReference>
<dbReference type="GO" id="GO:0006020">
    <property type="term" value="P:inositol metabolic process"/>
    <property type="evidence" value="ECO:0007669"/>
    <property type="project" value="TreeGrafter"/>
</dbReference>
<keyword evidence="5" id="KW-0378">Hydrolase</keyword>
<accession>A0A150F641</accession>
<dbReference type="InterPro" id="IPR000760">
    <property type="entry name" value="Inositol_monophosphatase-like"/>
</dbReference>
<proteinExistence type="predicted"/>
<feature type="binding site" evidence="7">
    <location>
        <position position="214"/>
    </location>
    <ligand>
        <name>Mg(2+)</name>
        <dbReference type="ChEBI" id="CHEBI:18420"/>
        <label>1</label>
        <note>catalytic</note>
    </ligand>
</feature>
<evidence type="ECO:0000256" key="2">
    <source>
        <dbReference type="ARBA" id="ARBA00001946"/>
    </source>
</evidence>
<keyword evidence="4 7" id="KW-0479">Metal-binding</keyword>
<sequence length="265" mass="29630">MTNWTEIDEIAKKWVREAGSRIKQSMQENLTIETKSNPNDLVTNIDKETERFFIDCIQQTFPGHRILGEEGQGDKLHSLDGVVWIIDPIDGTMNFVHQQRHFAISIGIFENGKGKIGLIYDVMQDELYHAFSGEGAYMNDTALPSLREVPIEEAIIAVNATWVTENRRIDPGILAPLVKRVRGTRSYGSAALELASVAAGRIDAYITMRLAPWDYAAGCILLNEVGGIYTTVEGEHFTFLDNHSVLAGNPAIHKIIFNDYLHADK</sequence>
<dbReference type="Gene3D" id="3.40.190.80">
    <property type="match status" value="1"/>
</dbReference>
<dbReference type="GO" id="GO:0046854">
    <property type="term" value="P:phosphatidylinositol phosphate biosynthetic process"/>
    <property type="evidence" value="ECO:0007669"/>
    <property type="project" value="InterPro"/>
</dbReference>
<evidence type="ECO:0000256" key="4">
    <source>
        <dbReference type="ARBA" id="ARBA00022723"/>
    </source>
</evidence>
<reference evidence="9" key="1">
    <citation type="submission" date="2016-02" db="EMBL/GenBank/DDBJ databases">
        <authorList>
            <person name="Dunlap C."/>
        </authorList>
    </citation>
    <scope>NUCLEOTIDE SEQUENCE [LARGE SCALE GENOMIC DNA]</scope>
    <source>
        <strain evidence="9">NRRL B-41092</strain>
    </source>
</reference>
<organism evidence="8 9">
    <name type="scientific">Bacillus nakamurai</name>
    <dbReference type="NCBI Taxonomy" id="1793963"/>
    <lineage>
        <taxon>Bacteria</taxon>
        <taxon>Bacillati</taxon>
        <taxon>Bacillota</taxon>
        <taxon>Bacilli</taxon>
        <taxon>Bacillales</taxon>
        <taxon>Bacillaceae</taxon>
        <taxon>Bacillus</taxon>
    </lineage>
</organism>
<evidence type="ECO:0000256" key="3">
    <source>
        <dbReference type="ARBA" id="ARBA00013106"/>
    </source>
</evidence>
<dbReference type="STRING" id="1793963.AXI58_17330"/>
<evidence type="ECO:0000313" key="9">
    <source>
        <dbReference type="Proteomes" id="UP000075430"/>
    </source>
</evidence>
<feature type="binding site" evidence="7">
    <location>
        <position position="90"/>
    </location>
    <ligand>
        <name>Mg(2+)</name>
        <dbReference type="ChEBI" id="CHEBI:18420"/>
        <label>2</label>
    </ligand>
</feature>
<dbReference type="PROSITE" id="PS00630">
    <property type="entry name" value="IMP_2"/>
    <property type="match status" value="1"/>
</dbReference>
<evidence type="ECO:0000256" key="1">
    <source>
        <dbReference type="ARBA" id="ARBA00001033"/>
    </source>
</evidence>
<comment type="caution">
    <text evidence="8">The sequence shown here is derived from an EMBL/GenBank/DDBJ whole genome shotgun (WGS) entry which is preliminary data.</text>
</comment>
<dbReference type="PRINTS" id="PR00377">
    <property type="entry name" value="IMPHPHTASES"/>
</dbReference>
<keyword evidence="6 7" id="KW-0460">Magnesium</keyword>
<evidence type="ECO:0000256" key="6">
    <source>
        <dbReference type="ARBA" id="ARBA00022842"/>
    </source>
</evidence>
<dbReference type="RefSeq" id="WP_061522025.1">
    <property type="nucleotide sequence ID" value="NZ_JARLZY010000032.1"/>
</dbReference>
<comment type="cofactor">
    <cofactor evidence="2 7">
        <name>Mg(2+)</name>
        <dbReference type="ChEBI" id="CHEBI:18420"/>
    </cofactor>
</comment>
<dbReference type="GO" id="GO:0007165">
    <property type="term" value="P:signal transduction"/>
    <property type="evidence" value="ECO:0007669"/>
    <property type="project" value="TreeGrafter"/>
</dbReference>
<dbReference type="GO" id="GO:0046872">
    <property type="term" value="F:metal ion binding"/>
    <property type="evidence" value="ECO:0007669"/>
    <property type="project" value="UniProtKB-KW"/>
</dbReference>
<feature type="binding site" evidence="7">
    <location>
        <position position="69"/>
    </location>
    <ligand>
        <name>Mg(2+)</name>
        <dbReference type="ChEBI" id="CHEBI:18420"/>
        <label>1</label>
        <note>catalytic</note>
    </ligand>
</feature>
<dbReference type="CDD" id="cd01637">
    <property type="entry name" value="IMPase_like"/>
    <property type="match status" value="1"/>
</dbReference>
<dbReference type="Pfam" id="PF00459">
    <property type="entry name" value="Inositol_P"/>
    <property type="match status" value="1"/>
</dbReference>
<evidence type="ECO:0000256" key="7">
    <source>
        <dbReference type="PIRSR" id="PIRSR600760-2"/>
    </source>
</evidence>
<dbReference type="PANTHER" id="PTHR20854:SF4">
    <property type="entry name" value="INOSITOL-1-MONOPHOSPHATASE-RELATED"/>
    <property type="match status" value="1"/>
</dbReference>
<dbReference type="EMBL" id="LSBA01000018">
    <property type="protein sequence ID" value="KXZ17947.1"/>
    <property type="molecule type" value="Genomic_DNA"/>
</dbReference>
<feature type="binding site" evidence="7">
    <location>
        <position position="87"/>
    </location>
    <ligand>
        <name>Mg(2+)</name>
        <dbReference type="ChEBI" id="CHEBI:18420"/>
        <label>1</label>
        <note>catalytic</note>
    </ligand>
</feature>
<dbReference type="AlphaFoldDB" id="A0A150F641"/>
<dbReference type="SUPFAM" id="SSF56655">
    <property type="entry name" value="Carbohydrate phosphatase"/>
    <property type="match status" value="1"/>
</dbReference>